<comment type="caution">
    <text evidence="1">The sequence shown here is derived from an EMBL/GenBank/DDBJ whole genome shotgun (WGS) entry which is preliminary data.</text>
</comment>
<proteinExistence type="predicted"/>
<protein>
    <submittedName>
        <fullName evidence="1">Uncharacterized protein</fullName>
    </submittedName>
</protein>
<dbReference type="AlphaFoldDB" id="A0A645I4E4"/>
<sequence>MHNLIRPLSAAHIKGKQDLRGGPIHRRPVRERLVVVPPDQHHADALAQYKAKGAVVRKPFVKAKPQRLPKCAGSYGIPDGQADIHVADRNSFLHIFHLLNGTRTCLPALERPPERLDIQLLHRHERRHDPLNLFAAAVCHHLGHFPGHNLPGNAKPVLQPATGLRFRYVGKLLPVLVNLLLVFAV</sequence>
<accession>A0A645I4E4</accession>
<reference evidence="1" key="1">
    <citation type="submission" date="2019-08" db="EMBL/GenBank/DDBJ databases">
        <authorList>
            <person name="Kucharzyk K."/>
            <person name="Murdoch R.W."/>
            <person name="Higgins S."/>
            <person name="Loffler F."/>
        </authorList>
    </citation>
    <scope>NUCLEOTIDE SEQUENCE</scope>
</reference>
<name>A0A645I4E4_9ZZZZ</name>
<evidence type="ECO:0000313" key="1">
    <source>
        <dbReference type="EMBL" id="MPN45319.1"/>
    </source>
</evidence>
<organism evidence="1">
    <name type="scientific">bioreactor metagenome</name>
    <dbReference type="NCBI Taxonomy" id="1076179"/>
    <lineage>
        <taxon>unclassified sequences</taxon>
        <taxon>metagenomes</taxon>
        <taxon>ecological metagenomes</taxon>
    </lineage>
</organism>
<gene>
    <name evidence="1" type="ORF">SDC9_192886</name>
</gene>
<dbReference type="EMBL" id="VSSQ01105110">
    <property type="protein sequence ID" value="MPN45319.1"/>
    <property type="molecule type" value="Genomic_DNA"/>
</dbReference>